<name>A0ACC0TQJ1_9AGAM</name>
<protein>
    <submittedName>
        <fullName evidence="1">Uncharacterized protein</fullName>
    </submittedName>
</protein>
<sequence length="160" mass="18007">MAQCMQCLHMCCGVFPNRRNLWCCVADLEKAHGTHECLDKLLAHTVKCCPQAEVLWPMWAKEKWLGGDVRAAREVLRSTFERNSESEQIWLGEAEGVRGGKSSSLSPLTWRRASCESLESLCLSISKSELNHCFSELLSFALQELRRSLWASPLSTSMAS</sequence>
<reference evidence="1" key="1">
    <citation type="submission" date="2021-03" db="EMBL/GenBank/DDBJ databases">
        <title>Evolutionary priming and transition to the ectomycorrhizal habit in an iconic lineage of mushroom-forming fungi: is preadaptation a requirement?</title>
        <authorList>
            <consortium name="DOE Joint Genome Institute"/>
            <person name="Looney B.P."/>
            <person name="Miyauchi S."/>
            <person name="Morin E."/>
            <person name="Drula E."/>
            <person name="Courty P.E."/>
            <person name="Chicoki N."/>
            <person name="Fauchery L."/>
            <person name="Kohler A."/>
            <person name="Kuo A."/>
            <person name="LaButti K."/>
            <person name="Pangilinan J."/>
            <person name="Lipzen A."/>
            <person name="Riley R."/>
            <person name="Andreopoulos W."/>
            <person name="He G."/>
            <person name="Johnson J."/>
            <person name="Barry K.W."/>
            <person name="Grigoriev I.V."/>
            <person name="Nagy L."/>
            <person name="Hibbett D."/>
            <person name="Henrissat B."/>
            <person name="Matheny P.B."/>
            <person name="Labbe J."/>
            <person name="Martin A.F."/>
        </authorList>
    </citation>
    <scope>NUCLEOTIDE SEQUENCE</scope>
    <source>
        <strain evidence="1">BPL698</strain>
    </source>
</reference>
<evidence type="ECO:0000313" key="1">
    <source>
        <dbReference type="EMBL" id="KAI9431140.1"/>
    </source>
</evidence>
<accession>A0ACC0TQJ1</accession>
<proteinExistence type="predicted"/>
<organism evidence="1 2">
    <name type="scientific">Russula earlei</name>
    <dbReference type="NCBI Taxonomy" id="71964"/>
    <lineage>
        <taxon>Eukaryota</taxon>
        <taxon>Fungi</taxon>
        <taxon>Dikarya</taxon>
        <taxon>Basidiomycota</taxon>
        <taxon>Agaricomycotina</taxon>
        <taxon>Agaricomycetes</taxon>
        <taxon>Russulales</taxon>
        <taxon>Russulaceae</taxon>
        <taxon>Russula</taxon>
    </lineage>
</organism>
<evidence type="ECO:0000313" key="2">
    <source>
        <dbReference type="Proteomes" id="UP001207468"/>
    </source>
</evidence>
<gene>
    <name evidence="1" type="ORF">F5148DRAFT_172109</name>
</gene>
<dbReference type="Proteomes" id="UP001207468">
    <property type="component" value="Unassembled WGS sequence"/>
</dbReference>
<dbReference type="EMBL" id="JAGFNK010001476">
    <property type="protein sequence ID" value="KAI9431140.1"/>
    <property type="molecule type" value="Genomic_DNA"/>
</dbReference>
<comment type="caution">
    <text evidence="1">The sequence shown here is derived from an EMBL/GenBank/DDBJ whole genome shotgun (WGS) entry which is preliminary data.</text>
</comment>
<keyword evidence="2" id="KW-1185">Reference proteome</keyword>